<dbReference type="InterPro" id="IPR035069">
    <property type="entry name" value="TTHA1013/TTHA0281-like"/>
</dbReference>
<evidence type="ECO:0000313" key="3">
    <source>
        <dbReference type="Proteomes" id="UP000005753"/>
    </source>
</evidence>
<gene>
    <name evidence="2" type="ORF">EubceDRAFT1_2206</name>
</gene>
<organism evidence="2 3">
    <name type="scientific">Eubacterium cellulosolvens (strain ATCC 43171 / JCM 9499 / 6)</name>
    <name type="common">Cillobacterium cellulosolvens</name>
    <dbReference type="NCBI Taxonomy" id="633697"/>
    <lineage>
        <taxon>Bacteria</taxon>
        <taxon>Bacillati</taxon>
        <taxon>Bacillota</taxon>
        <taxon>Clostridia</taxon>
        <taxon>Eubacteriales</taxon>
        <taxon>Eubacteriaceae</taxon>
        <taxon>Eubacterium</taxon>
    </lineage>
</organism>
<evidence type="ECO:0000313" key="2">
    <source>
        <dbReference type="EMBL" id="EIM57966.1"/>
    </source>
</evidence>
<dbReference type="AlphaFoldDB" id="I5AVZ3"/>
<dbReference type="SUPFAM" id="SSF143100">
    <property type="entry name" value="TTHA1013/TTHA0281-like"/>
    <property type="match status" value="1"/>
</dbReference>
<dbReference type="Pfam" id="PF15919">
    <property type="entry name" value="HicB_lk_antitox"/>
    <property type="match status" value="1"/>
</dbReference>
<reference evidence="2 3" key="2">
    <citation type="submission" date="2012-02" db="EMBL/GenBank/DDBJ databases">
        <title>Improved High-Quality Draft sequence of Eubacterium cellulosolvens 6.</title>
        <authorList>
            <consortium name="US DOE Joint Genome Institute"/>
            <person name="Lucas S."/>
            <person name="Han J."/>
            <person name="Lapidus A."/>
            <person name="Cheng J.-F."/>
            <person name="Goodwin L."/>
            <person name="Pitluck S."/>
            <person name="Peters L."/>
            <person name="Mikhailova N."/>
            <person name="Gu W."/>
            <person name="Detter J.C."/>
            <person name="Han C."/>
            <person name="Tapia R."/>
            <person name="Land M."/>
            <person name="Hauser L."/>
            <person name="Kyrpides N."/>
            <person name="Ivanova N."/>
            <person name="Pagani I."/>
            <person name="Johnson E."/>
            <person name="Mukhopadhyay B."/>
            <person name="Anderson I."/>
            <person name="Woyke T."/>
        </authorList>
    </citation>
    <scope>NUCLEOTIDE SEQUENCE [LARGE SCALE GENOMIC DNA]</scope>
    <source>
        <strain evidence="2 3">6</strain>
    </source>
</reference>
<dbReference type="Gene3D" id="3.30.160.250">
    <property type="match status" value="1"/>
</dbReference>
<accession>I5AVZ3</accession>
<name>I5AVZ3_EUBC6</name>
<dbReference type="InterPro" id="IPR031807">
    <property type="entry name" value="HicB-like"/>
</dbReference>
<evidence type="ECO:0000259" key="1">
    <source>
        <dbReference type="Pfam" id="PF15919"/>
    </source>
</evidence>
<dbReference type="eggNOG" id="COG1598">
    <property type="taxonomic scope" value="Bacteria"/>
</dbReference>
<dbReference type="Proteomes" id="UP000005753">
    <property type="component" value="Chromosome"/>
</dbReference>
<keyword evidence="3" id="KW-1185">Reference proteome</keyword>
<proteinExistence type="predicted"/>
<feature type="domain" description="HicB-like antitoxin of toxin-antitoxin system" evidence="1">
    <location>
        <begin position="6"/>
        <end position="106"/>
    </location>
</feature>
<sequence length="132" mass="14783">MSRYVYPAVFKQNGPKGYTVTFPDVPECTASGISLNNGIVRAEDALSLALYDIEVLGHDIPSPTPIRQVSLAQDEFVTYIRCDTLDYQKKFNSKAVKKTLTIPQWMNDLATKAGVNFSKLLQEAIIEELKLR</sequence>
<reference evidence="2 3" key="1">
    <citation type="submission" date="2010-08" db="EMBL/GenBank/DDBJ databases">
        <authorList>
            <consortium name="US DOE Joint Genome Institute (JGI-PGF)"/>
            <person name="Lucas S."/>
            <person name="Copeland A."/>
            <person name="Lapidus A."/>
            <person name="Cheng J.-F."/>
            <person name="Bruce D."/>
            <person name="Goodwin L."/>
            <person name="Pitluck S."/>
            <person name="Land M.L."/>
            <person name="Hauser L."/>
            <person name="Chang Y.-J."/>
            <person name="Anderson I.J."/>
            <person name="Johnson E."/>
            <person name="Mulhopadhyay B."/>
            <person name="Kyrpides N."/>
            <person name="Woyke T.J."/>
        </authorList>
    </citation>
    <scope>NUCLEOTIDE SEQUENCE [LARGE SCALE GENOMIC DNA]</scope>
    <source>
        <strain evidence="2 3">6</strain>
    </source>
</reference>
<protein>
    <recommendedName>
        <fullName evidence="1">HicB-like antitoxin of toxin-antitoxin system domain-containing protein</fullName>
    </recommendedName>
</protein>
<dbReference type="HOGENOM" id="CLU_114047_0_2_9"/>
<dbReference type="OrthoDB" id="5419659at2"/>
<dbReference type="EMBL" id="CM001487">
    <property type="protein sequence ID" value="EIM57966.1"/>
    <property type="molecule type" value="Genomic_DNA"/>
</dbReference>